<keyword evidence="1" id="KW-0472">Membrane</keyword>
<dbReference type="EMBL" id="JAYGGQ010000017">
    <property type="protein sequence ID" value="MEA5456811.1"/>
    <property type="molecule type" value="Genomic_DNA"/>
</dbReference>
<feature type="transmembrane region" description="Helical" evidence="1">
    <location>
        <begin position="59"/>
        <end position="80"/>
    </location>
</feature>
<evidence type="ECO:0008006" key="4">
    <source>
        <dbReference type="Google" id="ProtNLM"/>
    </source>
</evidence>
<evidence type="ECO:0000313" key="2">
    <source>
        <dbReference type="EMBL" id="MEA5456811.1"/>
    </source>
</evidence>
<evidence type="ECO:0000313" key="3">
    <source>
        <dbReference type="Proteomes" id="UP001304769"/>
    </source>
</evidence>
<feature type="transmembrane region" description="Helical" evidence="1">
    <location>
        <begin position="35"/>
        <end position="54"/>
    </location>
</feature>
<proteinExistence type="predicted"/>
<keyword evidence="1" id="KW-0812">Transmembrane</keyword>
<dbReference type="Proteomes" id="UP001304769">
    <property type="component" value="Unassembled WGS sequence"/>
</dbReference>
<keyword evidence="1" id="KW-1133">Transmembrane helix</keyword>
<sequence length="104" mass="10453">MNSIHSLALTVPAVVPAAGGNFWTFLNDQIAQARGAAVAVSILGAIFLVIGTIIKTKSVVPSIVAALIGAGLIWLCAGGLETLSNMWGGTVKTAAAVVTLPDVV</sequence>
<keyword evidence="3" id="KW-1185">Reference proteome</keyword>
<reference evidence="2 3" key="1">
    <citation type="submission" date="2023-12" db="EMBL/GenBank/DDBJ databases">
        <title>Sinomonas terricola sp. nov, isolated from litchi orchard soil in Guangdong, PR China.</title>
        <authorList>
            <person name="Jiaxin W."/>
            <person name="Yang Z."/>
            <person name="Honghui Z."/>
        </authorList>
    </citation>
    <scope>NUCLEOTIDE SEQUENCE [LARGE SCALE GENOMIC DNA]</scope>
    <source>
        <strain evidence="2 3">JGH33</strain>
    </source>
</reference>
<comment type="caution">
    <text evidence="2">The sequence shown here is derived from an EMBL/GenBank/DDBJ whole genome shotgun (WGS) entry which is preliminary data.</text>
</comment>
<organism evidence="2 3">
    <name type="scientific">Sinomonas terricola</name>
    <dbReference type="NCBI Taxonomy" id="3110330"/>
    <lineage>
        <taxon>Bacteria</taxon>
        <taxon>Bacillati</taxon>
        <taxon>Actinomycetota</taxon>
        <taxon>Actinomycetes</taxon>
        <taxon>Micrococcales</taxon>
        <taxon>Micrococcaceae</taxon>
        <taxon>Sinomonas</taxon>
    </lineage>
</organism>
<accession>A0ABU5TAT5</accession>
<gene>
    <name evidence="2" type="ORF">SPF06_18975</name>
</gene>
<dbReference type="RefSeq" id="WP_323280720.1">
    <property type="nucleotide sequence ID" value="NZ_JAYGGQ010000017.1"/>
</dbReference>
<name>A0ABU5TAT5_9MICC</name>
<protein>
    <recommendedName>
        <fullName evidence="4">Conjugal transfer protein TrbC</fullName>
    </recommendedName>
</protein>
<evidence type="ECO:0000256" key="1">
    <source>
        <dbReference type="SAM" id="Phobius"/>
    </source>
</evidence>